<evidence type="ECO:0000256" key="8">
    <source>
        <dbReference type="ARBA" id="ARBA00022840"/>
    </source>
</evidence>
<proteinExistence type="inferred from homology"/>
<dbReference type="PANTHER" id="PTHR42961:SF2">
    <property type="entry name" value="IRON-SULFUR PROTEIN NUBPL"/>
    <property type="match status" value="1"/>
</dbReference>
<dbReference type="GO" id="GO:0046872">
    <property type="term" value="F:metal ion binding"/>
    <property type="evidence" value="ECO:0007669"/>
    <property type="project" value="UniProtKB-KW"/>
</dbReference>
<dbReference type="SUPFAM" id="SSF52540">
    <property type="entry name" value="P-loop containing nucleoside triphosphate hydrolases"/>
    <property type="match status" value="1"/>
</dbReference>
<dbReference type="InterPro" id="IPR019591">
    <property type="entry name" value="Mrp/NBP35_ATP-bd"/>
</dbReference>
<dbReference type="GO" id="GO:0032981">
    <property type="term" value="P:mitochondrial respiratory chain complex I assembly"/>
    <property type="evidence" value="ECO:0007669"/>
    <property type="project" value="TreeGrafter"/>
</dbReference>
<evidence type="ECO:0000256" key="17">
    <source>
        <dbReference type="SAM" id="Phobius"/>
    </source>
</evidence>
<dbReference type="InterPro" id="IPR001104">
    <property type="entry name" value="3-oxo-5_a-steroid_4-DH_C"/>
</dbReference>
<dbReference type="PANTHER" id="PTHR42961">
    <property type="entry name" value="IRON-SULFUR PROTEIN NUBPL"/>
    <property type="match status" value="1"/>
</dbReference>
<dbReference type="FunFam" id="3.40.50.300:FF:000709">
    <property type="entry name" value="Iron-sulfur protein NUBPL isoform X1"/>
    <property type="match status" value="1"/>
</dbReference>
<keyword evidence="6" id="KW-0479">Metal-binding</keyword>
<feature type="transmembrane region" description="Helical" evidence="17">
    <location>
        <begin position="492"/>
        <end position="510"/>
    </location>
</feature>
<dbReference type="Pfam" id="PF02544">
    <property type="entry name" value="Steroid_dh"/>
    <property type="match status" value="1"/>
</dbReference>
<keyword evidence="9" id="KW-0809">Transit peptide</keyword>
<feature type="domain" description="3-oxo-5-alpha-steroid 4-dehydrogenase C-terminal" evidence="18">
    <location>
        <begin position="465"/>
        <end position="602"/>
    </location>
</feature>
<keyword evidence="14 17" id="KW-0472">Membrane</keyword>
<evidence type="ECO:0000256" key="16">
    <source>
        <dbReference type="ARBA" id="ARBA00081370"/>
    </source>
</evidence>
<comment type="cofactor">
    <cofactor evidence="1">
        <name>[4Fe-4S] cluster</name>
        <dbReference type="ChEBI" id="CHEBI:49883"/>
    </cofactor>
</comment>
<evidence type="ECO:0000256" key="5">
    <source>
        <dbReference type="ARBA" id="ARBA00022692"/>
    </source>
</evidence>
<evidence type="ECO:0000259" key="18">
    <source>
        <dbReference type="Pfam" id="PF02544"/>
    </source>
</evidence>
<evidence type="ECO:0000256" key="9">
    <source>
        <dbReference type="ARBA" id="ARBA00022946"/>
    </source>
</evidence>
<keyword evidence="12" id="KW-0411">Iron-sulfur</keyword>
<dbReference type="HAMAP" id="MF_02040">
    <property type="entry name" value="Mrp_NBP35"/>
    <property type="match status" value="1"/>
</dbReference>
<comment type="similarity">
    <text evidence="15">Belongs to the Mrp/NBP35 ATP-binding proteins family.</text>
</comment>
<evidence type="ECO:0000313" key="20">
    <source>
        <dbReference type="Proteomes" id="UP001190700"/>
    </source>
</evidence>
<dbReference type="AlphaFoldDB" id="A0AAE0GC61"/>
<protein>
    <recommendedName>
        <fullName evidence="16">Nucleotide-binding protein-like</fullName>
    </recommendedName>
</protein>
<dbReference type="GO" id="GO:0016226">
    <property type="term" value="P:iron-sulfur cluster assembly"/>
    <property type="evidence" value="ECO:0007669"/>
    <property type="project" value="InterPro"/>
</dbReference>
<dbReference type="GO" id="GO:0006629">
    <property type="term" value="P:lipid metabolic process"/>
    <property type="evidence" value="ECO:0007669"/>
    <property type="project" value="InterPro"/>
</dbReference>
<evidence type="ECO:0000256" key="2">
    <source>
        <dbReference type="ARBA" id="ARBA00004141"/>
    </source>
</evidence>
<keyword evidence="10 17" id="KW-1133">Transmembrane helix</keyword>
<feature type="transmembrane region" description="Helical" evidence="17">
    <location>
        <begin position="460"/>
        <end position="480"/>
    </location>
</feature>
<comment type="subcellular location">
    <subcellularLocation>
        <location evidence="2">Membrane</location>
        <topology evidence="2">Multi-pass membrane protein</topology>
    </subcellularLocation>
    <subcellularLocation>
        <location evidence="3">Mitochondrion</location>
    </subcellularLocation>
</comment>
<dbReference type="GO" id="GO:0016020">
    <property type="term" value="C:membrane"/>
    <property type="evidence" value="ECO:0007669"/>
    <property type="project" value="UniProtKB-SubCell"/>
</dbReference>
<evidence type="ECO:0000256" key="1">
    <source>
        <dbReference type="ARBA" id="ARBA00001966"/>
    </source>
</evidence>
<keyword evidence="5 17" id="KW-0812">Transmembrane</keyword>
<dbReference type="GO" id="GO:0005524">
    <property type="term" value="F:ATP binding"/>
    <property type="evidence" value="ECO:0007669"/>
    <property type="project" value="UniProtKB-KW"/>
</dbReference>
<feature type="transmembrane region" description="Helical" evidence="17">
    <location>
        <begin position="396"/>
        <end position="418"/>
    </location>
</feature>
<sequence>MFRKVFRAVRYPENSLRSGLSEPLVSTGILRTSLFNLGGLHSSKHFTNFSGIKGVHHIVVVASGKGGVGKSTTAVNLAVSLAASEGLRVGLLDADVFGPSIPRLLNLSGKPLITEEKQFLPLENYGVRCMSMGFLMKADDAAVWRGPMVMGAITKLLQGVEWAPLDVLVVDMPPGTGDAHLSMSQKVNVSGAVIVSTPQDLALMDARRGIAMYNKVNVPVLGLVENMSYHICKSCSHREHIFGHGGAKTAAGELGVDFLGEIPLEMTIQESADLGKPISLSLPESQSAIQYKSIAAQVVAKLRLIESEQDGPPKLKVTNKLQKKANMAPADLLAMIEKYISQHISIPEWNMLHVILTALSVIQVITSYGGEASGKANMGYSKFANPKAKSTVPSKFGMFIIYVGAMLVNLVCLSGMLFSDHEIHNSRQVLVAICLSVHFVKRELEVLFLHRFSGVTELPVALMISVFYTLGSVQIEYFVSTVSESYYGANPSSLPVGVVLFVTGTLGNLYHHSLLAGLRKPNEKKYVKPEGGLFSLVTCPHYFFELMAWYGISILSLQLNVFLNGFAMTSYLLGRSVATSRWYREKMEDYPQKMKCIIPFVF</sequence>
<evidence type="ECO:0000256" key="3">
    <source>
        <dbReference type="ARBA" id="ARBA00004173"/>
    </source>
</evidence>
<evidence type="ECO:0000313" key="19">
    <source>
        <dbReference type="EMBL" id="KAK3275213.1"/>
    </source>
</evidence>
<organism evidence="19 20">
    <name type="scientific">Cymbomonas tetramitiformis</name>
    <dbReference type="NCBI Taxonomy" id="36881"/>
    <lineage>
        <taxon>Eukaryota</taxon>
        <taxon>Viridiplantae</taxon>
        <taxon>Chlorophyta</taxon>
        <taxon>Pyramimonadophyceae</taxon>
        <taxon>Pyramimonadales</taxon>
        <taxon>Pyramimonadaceae</taxon>
        <taxon>Cymbomonas</taxon>
    </lineage>
</organism>
<keyword evidence="11" id="KW-0408">Iron</keyword>
<evidence type="ECO:0000256" key="15">
    <source>
        <dbReference type="ARBA" id="ARBA00024036"/>
    </source>
</evidence>
<evidence type="ECO:0000256" key="4">
    <source>
        <dbReference type="ARBA" id="ARBA00022485"/>
    </source>
</evidence>
<dbReference type="GO" id="GO:0016627">
    <property type="term" value="F:oxidoreductase activity, acting on the CH-CH group of donors"/>
    <property type="evidence" value="ECO:0007669"/>
    <property type="project" value="InterPro"/>
</dbReference>
<evidence type="ECO:0000256" key="13">
    <source>
        <dbReference type="ARBA" id="ARBA00023128"/>
    </source>
</evidence>
<keyword evidence="8" id="KW-0067">ATP-binding</keyword>
<accession>A0AAE0GC61</accession>
<keyword evidence="4" id="KW-0004">4Fe-4S</keyword>
<dbReference type="InterPro" id="IPR027417">
    <property type="entry name" value="P-loop_NTPase"/>
</dbReference>
<name>A0AAE0GC61_9CHLO</name>
<keyword evidence="7" id="KW-0547">Nucleotide-binding</keyword>
<comment type="caution">
    <text evidence="19">The sequence shown here is derived from an EMBL/GenBank/DDBJ whole genome shotgun (WGS) entry which is preliminary data.</text>
</comment>
<evidence type="ECO:0000256" key="12">
    <source>
        <dbReference type="ARBA" id="ARBA00023014"/>
    </source>
</evidence>
<dbReference type="PROSITE" id="PS01215">
    <property type="entry name" value="MRP"/>
    <property type="match status" value="1"/>
</dbReference>
<keyword evidence="20" id="KW-1185">Reference proteome</keyword>
<evidence type="ECO:0000256" key="6">
    <source>
        <dbReference type="ARBA" id="ARBA00022723"/>
    </source>
</evidence>
<dbReference type="Gene3D" id="3.40.50.300">
    <property type="entry name" value="P-loop containing nucleotide triphosphate hydrolases"/>
    <property type="match status" value="1"/>
</dbReference>
<dbReference type="CDD" id="cd02037">
    <property type="entry name" value="Mrp_NBP35"/>
    <property type="match status" value="1"/>
</dbReference>
<evidence type="ECO:0000256" key="14">
    <source>
        <dbReference type="ARBA" id="ARBA00023136"/>
    </source>
</evidence>
<dbReference type="EMBL" id="LGRX02007350">
    <property type="protein sequence ID" value="KAK3275213.1"/>
    <property type="molecule type" value="Genomic_DNA"/>
</dbReference>
<dbReference type="Proteomes" id="UP001190700">
    <property type="component" value="Unassembled WGS sequence"/>
</dbReference>
<dbReference type="GO" id="GO:0140663">
    <property type="term" value="F:ATP-dependent FeS chaperone activity"/>
    <property type="evidence" value="ECO:0007669"/>
    <property type="project" value="InterPro"/>
</dbReference>
<evidence type="ECO:0000256" key="11">
    <source>
        <dbReference type="ARBA" id="ARBA00023004"/>
    </source>
</evidence>
<dbReference type="Pfam" id="PF10609">
    <property type="entry name" value="ParA"/>
    <property type="match status" value="1"/>
</dbReference>
<evidence type="ECO:0000256" key="7">
    <source>
        <dbReference type="ARBA" id="ARBA00022741"/>
    </source>
</evidence>
<dbReference type="InterPro" id="IPR000808">
    <property type="entry name" value="Mrp-like_CS"/>
</dbReference>
<dbReference type="GO" id="GO:0051539">
    <property type="term" value="F:4 iron, 4 sulfur cluster binding"/>
    <property type="evidence" value="ECO:0007669"/>
    <property type="project" value="UniProtKB-KW"/>
</dbReference>
<reference evidence="19 20" key="1">
    <citation type="journal article" date="2015" name="Genome Biol. Evol.">
        <title>Comparative Genomics of a Bacterivorous Green Alga Reveals Evolutionary Causalities and Consequences of Phago-Mixotrophic Mode of Nutrition.</title>
        <authorList>
            <person name="Burns J.A."/>
            <person name="Paasch A."/>
            <person name="Narechania A."/>
            <person name="Kim E."/>
        </authorList>
    </citation>
    <scope>NUCLEOTIDE SEQUENCE [LARGE SCALE GENOMIC DNA]</scope>
    <source>
        <strain evidence="19 20">PLY_AMNH</strain>
    </source>
</reference>
<dbReference type="InterPro" id="IPR033756">
    <property type="entry name" value="YlxH/NBP35"/>
</dbReference>
<dbReference type="InterPro" id="IPR044304">
    <property type="entry name" value="NUBPL-like"/>
</dbReference>
<dbReference type="GO" id="GO:0005759">
    <property type="term" value="C:mitochondrial matrix"/>
    <property type="evidence" value="ECO:0007669"/>
    <property type="project" value="UniProtKB-ARBA"/>
</dbReference>
<dbReference type="PROSITE" id="PS50244">
    <property type="entry name" value="S5A_REDUCTASE"/>
    <property type="match status" value="1"/>
</dbReference>
<feature type="transmembrane region" description="Helical" evidence="17">
    <location>
        <begin position="558"/>
        <end position="578"/>
    </location>
</feature>
<keyword evidence="13" id="KW-0496">Mitochondrion</keyword>
<gene>
    <name evidence="19" type="ORF">CYMTET_16646</name>
</gene>
<evidence type="ECO:0000256" key="10">
    <source>
        <dbReference type="ARBA" id="ARBA00022989"/>
    </source>
</evidence>